<dbReference type="InterPro" id="IPR001965">
    <property type="entry name" value="Znf_PHD"/>
</dbReference>
<name>A0A2I0I509_PUNGR</name>
<dbReference type="PROSITE" id="PS50081">
    <property type="entry name" value="ZF_DAG_PE_2"/>
    <property type="match status" value="1"/>
</dbReference>
<dbReference type="Proteomes" id="UP000233551">
    <property type="component" value="Unassembled WGS sequence"/>
</dbReference>
<dbReference type="Pfam" id="PF03107">
    <property type="entry name" value="C1_2"/>
    <property type="match status" value="8"/>
</dbReference>
<dbReference type="InterPro" id="IPR004146">
    <property type="entry name" value="DC1"/>
</dbReference>
<dbReference type="PANTHER" id="PTHR46288:SF27">
    <property type="entry name" value="CYSTEINE_HISTIDINE-RICH C1 DOMAIN FAMILY PROTEIN"/>
    <property type="match status" value="1"/>
</dbReference>
<dbReference type="SMART" id="SM00249">
    <property type="entry name" value="PHD"/>
    <property type="match status" value="3"/>
</dbReference>
<evidence type="ECO:0000256" key="1">
    <source>
        <dbReference type="ARBA" id="ARBA00022723"/>
    </source>
</evidence>
<dbReference type="EMBL" id="PGOL01003903">
    <property type="protein sequence ID" value="PKI39099.1"/>
    <property type="molecule type" value="Genomic_DNA"/>
</dbReference>
<keyword evidence="2" id="KW-0677">Repeat</keyword>
<reference evidence="6 7" key="1">
    <citation type="submission" date="2017-11" db="EMBL/GenBank/DDBJ databases">
        <title>De-novo sequencing of pomegranate (Punica granatum L.) genome.</title>
        <authorList>
            <person name="Akparov Z."/>
            <person name="Amiraslanov A."/>
            <person name="Hajiyeva S."/>
            <person name="Abbasov M."/>
            <person name="Kaur K."/>
            <person name="Hamwieh A."/>
            <person name="Solovyev V."/>
            <person name="Salamov A."/>
            <person name="Braich B."/>
            <person name="Kosarev P."/>
            <person name="Mahmoud A."/>
            <person name="Hajiyev E."/>
            <person name="Babayeva S."/>
            <person name="Izzatullayeva V."/>
            <person name="Mammadov A."/>
            <person name="Mammadov A."/>
            <person name="Sharifova S."/>
            <person name="Ojaghi J."/>
            <person name="Eynullazada K."/>
            <person name="Bayramov B."/>
            <person name="Abdulazimova A."/>
            <person name="Shahmuradov I."/>
        </authorList>
    </citation>
    <scope>NUCLEOTIDE SEQUENCE [LARGE SCALE GENOMIC DNA]</scope>
    <source>
        <strain evidence="7">cv. AG2017</strain>
        <tissue evidence="6">Leaf</tissue>
    </source>
</reference>
<accession>A0A2I0I509</accession>
<evidence type="ECO:0000313" key="6">
    <source>
        <dbReference type="EMBL" id="PKI39099.1"/>
    </source>
</evidence>
<dbReference type="InterPro" id="IPR002219">
    <property type="entry name" value="PKC_DAG/PE"/>
</dbReference>
<feature type="domain" description="Phorbol-ester/DAG-type" evidence="5">
    <location>
        <begin position="475"/>
        <end position="528"/>
    </location>
</feature>
<sequence>MASLQHPTHPHALIRRVLSENCSINCYFCWQLIQGSAYCCQESCEYYLHESCALMELPLLILQHPFHPQHPLKLTPNTRYSCGNCEYSMDLVLAVATLPPENKDEEEESREEDMIQHVAHDHPLSSFSIKMPEWIPCRGCWLKKSGRVYGCRQCQFLVHESCAQAPPEIRHPFHPRHSLTLVFDHGNGFQCQACGMKRFNQLAYYCHECRFHLDVPCATVIGTPPPEDLKNKDTPIIQHFSHRHQMTSFHVNMEFGYILCPVCDLNISGEIYCCPDCIFLIHKSCADKLSPETVHFLHPSHPLKLLEKPWYSAGRYGCCCCGRADSGLHFNCKECMFNLDPNCALRTLSAAKEGVATKFQPHAHEHPMTLCSFSKMKIGKTCSACKQYIDGLAYRCSLCIGGFVLHKSCAELPVEIEHPFHQVHPLKLLPKAPADYFYCNACHERSEGFTFCCITCQFYLDVGCASIKLTLKHPRHEHSLTYFQKSQIPWRCASCGKGSCIDVYRCMPCNFILHHDCLPLPPTVNHKCHPYHPLILCDEFVDGNPDAQYCDYCETIRNPDHGVYRCEECWYTTHIGCVITETEGELKLLGGADEDPQLTKVNEEIATKQAVIEKTRALASPGRGVTQSAAKISVSLVYAIAIIRGLSDLLFTLGHNERQRKCEERVRSALSKLLSPR</sequence>
<protein>
    <recommendedName>
        <fullName evidence="5">Phorbol-ester/DAG-type domain-containing protein</fullName>
    </recommendedName>
</protein>
<evidence type="ECO:0000259" key="5">
    <source>
        <dbReference type="PROSITE" id="PS50081"/>
    </source>
</evidence>
<keyword evidence="4" id="KW-0862">Zinc</keyword>
<organism evidence="6 7">
    <name type="scientific">Punica granatum</name>
    <name type="common">Pomegranate</name>
    <dbReference type="NCBI Taxonomy" id="22663"/>
    <lineage>
        <taxon>Eukaryota</taxon>
        <taxon>Viridiplantae</taxon>
        <taxon>Streptophyta</taxon>
        <taxon>Embryophyta</taxon>
        <taxon>Tracheophyta</taxon>
        <taxon>Spermatophyta</taxon>
        <taxon>Magnoliopsida</taxon>
        <taxon>eudicotyledons</taxon>
        <taxon>Gunneridae</taxon>
        <taxon>Pentapetalae</taxon>
        <taxon>rosids</taxon>
        <taxon>malvids</taxon>
        <taxon>Myrtales</taxon>
        <taxon>Lythraceae</taxon>
        <taxon>Punica</taxon>
    </lineage>
</organism>
<proteinExistence type="predicted"/>
<evidence type="ECO:0000256" key="4">
    <source>
        <dbReference type="ARBA" id="ARBA00022833"/>
    </source>
</evidence>
<dbReference type="GO" id="GO:0008270">
    <property type="term" value="F:zinc ion binding"/>
    <property type="evidence" value="ECO:0007669"/>
    <property type="project" value="UniProtKB-KW"/>
</dbReference>
<dbReference type="InterPro" id="IPR046349">
    <property type="entry name" value="C1-like_sf"/>
</dbReference>
<evidence type="ECO:0000256" key="3">
    <source>
        <dbReference type="ARBA" id="ARBA00022771"/>
    </source>
</evidence>
<comment type="caution">
    <text evidence="6">The sequence shown here is derived from an EMBL/GenBank/DDBJ whole genome shotgun (WGS) entry which is preliminary data.</text>
</comment>
<keyword evidence="7" id="KW-1185">Reference proteome</keyword>
<evidence type="ECO:0000313" key="7">
    <source>
        <dbReference type="Proteomes" id="UP000233551"/>
    </source>
</evidence>
<dbReference type="AlphaFoldDB" id="A0A2I0I509"/>
<dbReference type="PANTHER" id="PTHR46288">
    <property type="entry name" value="PHORBOL-ESTER/DAG-TYPE DOMAIN-CONTAINING PROTEIN"/>
    <property type="match status" value="1"/>
</dbReference>
<gene>
    <name evidence="6" type="ORF">CRG98_040523</name>
</gene>
<evidence type="ECO:0000256" key="2">
    <source>
        <dbReference type="ARBA" id="ARBA00022737"/>
    </source>
</evidence>
<keyword evidence="1" id="KW-0479">Metal-binding</keyword>
<keyword evidence="3" id="KW-0863">Zinc-finger</keyword>
<dbReference type="SUPFAM" id="SSF57889">
    <property type="entry name" value="Cysteine-rich domain"/>
    <property type="match status" value="6"/>
</dbReference>